<dbReference type="EMBL" id="CAJOBQ010004712">
    <property type="protein sequence ID" value="CAF4642292.1"/>
    <property type="molecule type" value="Genomic_DNA"/>
</dbReference>
<feature type="non-terminal residue" evidence="2">
    <location>
        <position position="1"/>
    </location>
</feature>
<proteinExistence type="predicted"/>
<evidence type="ECO:0000256" key="1">
    <source>
        <dbReference type="SAM" id="Phobius"/>
    </source>
</evidence>
<keyword evidence="1" id="KW-0812">Transmembrane</keyword>
<keyword evidence="1" id="KW-1133">Transmembrane helix</keyword>
<feature type="transmembrane region" description="Helical" evidence="1">
    <location>
        <begin position="559"/>
        <end position="582"/>
    </location>
</feature>
<comment type="caution">
    <text evidence="2">The sequence shown here is derived from an EMBL/GenBank/DDBJ whole genome shotgun (WGS) entry which is preliminary data.</text>
</comment>
<dbReference type="SUPFAM" id="SSF81321">
    <property type="entry name" value="Family A G protein-coupled receptor-like"/>
    <property type="match status" value="1"/>
</dbReference>
<feature type="transmembrane region" description="Helical" evidence="1">
    <location>
        <begin position="631"/>
        <end position="653"/>
    </location>
</feature>
<evidence type="ECO:0000313" key="2">
    <source>
        <dbReference type="EMBL" id="CAF4642292.1"/>
    </source>
</evidence>
<name>A0A821EWM7_9BILA</name>
<evidence type="ECO:0000313" key="3">
    <source>
        <dbReference type="Proteomes" id="UP000663862"/>
    </source>
</evidence>
<keyword evidence="1" id="KW-0472">Membrane</keyword>
<feature type="transmembrane region" description="Helical" evidence="1">
    <location>
        <begin position="594"/>
        <end position="619"/>
    </location>
</feature>
<reference evidence="2" key="1">
    <citation type="submission" date="2021-02" db="EMBL/GenBank/DDBJ databases">
        <authorList>
            <person name="Nowell W R."/>
        </authorList>
    </citation>
    <scope>NUCLEOTIDE SEQUENCE</scope>
</reference>
<protein>
    <recommendedName>
        <fullName evidence="4">G-protein coupled receptors family 1 profile domain-containing protein</fullName>
    </recommendedName>
</protein>
<evidence type="ECO:0008006" key="4">
    <source>
        <dbReference type="Google" id="ProtNLM"/>
    </source>
</evidence>
<organism evidence="2 3">
    <name type="scientific">Rotaria socialis</name>
    <dbReference type="NCBI Taxonomy" id="392032"/>
    <lineage>
        <taxon>Eukaryota</taxon>
        <taxon>Metazoa</taxon>
        <taxon>Spiralia</taxon>
        <taxon>Gnathifera</taxon>
        <taxon>Rotifera</taxon>
        <taxon>Eurotatoria</taxon>
        <taxon>Bdelloidea</taxon>
        <taxon>Philodinida</taxon>
        <taxon>Philodinidae</taxon>
        <taxon>Rotaria</taxon>
    </lineage>
</organism>
<dbReference type="Proteomes" id="UP000663862">
    <property type="component" value="Unassembled WGS sequence"/>
</dbReference>
<accession>A0A821EWM7</accession>
<dbReference type="AlphaFoldDB" id="A0A821EWM7"/>
<sequence>MMLKQLIRQFFSNKCQLTSLRLDIADDNSPVNIHQCLVLSSHPVSNSISSRMQRCCLTLRHLYVCLKYTCFLEHLIEHIPNIERLSVTFKPRIDFGSRSKSSIEKLIKSHGNWFEKVPKLNYFTLKTFAKKDLEFAYLKWMLNNLNHIKKFNLHLQIYRMYSSSDILIREHVVDANFIRQYCLPDIIINLADFQFYIVSECQLLSSNIEQIKNSFQVHQFFNDHQWTNVTCFYDSLMSYQHLSSSNVKTLQFMNGLHFHASIFSWPHLQDISIDLHPSLYLLLEKFDEMYPNVSHIKVYTECYRDMDQSDLAVSLRVPFEIGQRKVTDIQLRNVTRLDLGFCQSPMIKSRNTPLDINKARAKIFAQLISMPIQLKYLLVEKIEWLYHIIQYASDELKQNALRSVRCADFGIPSCHYGCNESIHTGKNLMPFLTTHMPHLQTLHLWRPDDFPWTSIRPGIKPACFKYVNVSRWIESLQTSESIAEHTNVFEQDLSQLIERLKEFVFLDIHGKIDPGKLEAYRTMAATCFPQIMSDKQSSNNTGNLSFAGTEISMSRTARFWILLLFDIPSIICTLFVLCCILMDRKLRSSVKNHSLVLFLILGLGTQLVDVPFYLNFIVHSSVVPANPSICILWWFTDIGMYNGGAILLAWTAFERLIIIFHDR</sequence>
<gene>
    <name evidence="2" type="ORF">TSG867_LOCUS30261</name>
</gene>